<name>A0AA95JEN9_9BACL</name>
<protein>
    <submittedName>
        <fullName evidence="1">Uncharacterized protein</fullName>
    </submittedName>
</protein>
<proteinExistence type="predicted"/>
<accession>A0AA95JEN9</accession>
<dbReference type="AlphaFoldDB" id="A0AA95JEN9"/>
<dbReference type="Proteomes" id="UP001178662">
    <property type="component" value="Chromosome"/>
</dbReference>
<organism evidence="1 2">
    <name type="scientific">Candidatus Cohnella colombiensis</name>
    <dbReference type="NCBI Taxonomy" id="3121368"/>
    <lineage>
        <taxon>Bacteria</taxon>
        <taxon>Bacillati</taxon>
        <taxon>Bacillota</taxon>
        <taxon>Bacilli</taxon>
        <taxon>Bacillales</taxon>
        <taxon>Paenibacillaceae</taxon>
        <taxon>Cohnella</taxon>
    </lineage>
</organism>
<sequence length="357" mass="41678">MNKALLIGNGFTLNLNNEYSNSRMMEKFRKRIPNLINRAEEEFKLYRNCSFTLSDLYNVSEALFCGNDLLCGGNLYTSSDRIYISEAAKSWVIEKLSIQGFNDPELIFTEYFENYGLIYSINKDEILGVETYLKVISLFKEIGKFNENEYAEIKIVAYEVYYNEGKHGKSSIRNNEIDVGKLASTLSEYVDIYTTNYDTILDDFLEEQNRFPFHLHGGFSTNHRNKDPDGRYDPKNARLIWGINAEQKFEELKVGFDFGDIDYSAFRYGQSRLADYFDFLKERQYDEIHILGYSGENDAHINQRIKENAHIKNIILFVDPTIITDLETQVRSRILYGGDNKPVNIKSWNDFWDPIKK</sequence>
<evidence type="ECO:0000313" key="1">
    <source>
        <dbReference type="EMBL" id="WEK53469.1"/>
    </source>
</evidence>
<keyword evidence="2" id="KW-1185">Reference proteome</keyword>
<dbReference type="EMBL" id="CP119317">
    <property type="protein sequence ID" value="WEK53469.1"/>
    <property type="molecule type" value="Genomic_DNA"/>
</dbReference>
<reference evidence="1" key="1">
    <citation type="submission" date="2023-03" db="EMBL/GenBank/DDBJ databases">
        <title>Andean soil-derived lignocellulolytic bacterial consortium as a source of novel taxa and putative plastic-active enzymes.</title>
        <authorList>
            <person name="Diaz-Garcia L."/>
            <person name="Chuvochina M."/>
            <person name="Feuerriegel G."/>
            <person name="Bunk B."/>
            <person name="Sproer C."/>
            <person name="Streit W.R."/>
            <person name="Rodriguez L.M."/>
            <person name="Overmann J."/>
            <person name="Jimenez D.J."/>
        </authorList>
    </citation>
    <scope>NUCLEOTIDE SEQUENCE</scope>
    <source>
        <strain evidence="1">MAG 2441</strain>
    </source>
</reference>
<gene>
    <name evidence="1" type="ORF">P0Y55_12865</name>
</gene>
<evidence type="ECO:0000313" key="2">
    <source>
        <dbReference type="Proteomes" id="UP001178662"/>
    </source>
</evidence>